<dbReference type="PANTHER" id="PTHR12395:SF9">
    <property type="entry name" value="DECAPPING AND EXORIBONUCLEASE PROTEIN"/>
    <property type="match status" value="1"/>
</dbReference>
<dbReference type="PANTHER" id="PTHR12395">
    <property type="entry name" value="DOM-3 RELATED"/>
    <property type="match status" value="1"/>
</dbReference>
<dbReference type="GO" id="GO:0000166">
    <property type="term" value="F:nucleotide binding"/>
    <property type="evidence" value="ECO:0007669"/>
    <property type="project" value="UniProtKB-KW"/>
</dbReference>
<dbReference type="GO" id="GO:0034353">
    <property type="term" value="F:mRNA 5'-diphosphatase activity"/>
    <property type="evidence" value="ECO:0007669"/>
    <property type="project" value="TreeGrafter"/>
</dbReference>
<evidence type="ECO:0000313" key="9">
    <source>
        <dbReference type="EMBL" id="KHJ35537.1"/>
    </source>
</evidence>
<dbReference type="HOGENOM" id="CLU_138085_0_0_1"/>
<dbReference type="GO" id="GO:0005634">
    <property type="term" value="C:nucleus"/>
    <property type="evidence" value="ECO:0007669"/>
    <property type="project" value="UniProtKB-SubCell"/>
</dbReference>
<evidence type="ECO:0000256" key="1">
    <source>
        <dbReference type="ARBA" id="ARBA00001968"/>
    </source>
</evidence>
<evidence type="ECO:0000256" key="5">
    <source>
        <dbReference type="ARBA" id="ARBA00046211"/>
    </source>
</evidence>
<dbReference type="Pfam" id="PF08652">
    <property type="entry name" value="RAI1"/>
    <property type="match status" value="1"/>
</dbReference>
<keyword evidence="7" id="KW-0547">Nucleotide-binding</keyword>
<dbReference type="OrthoDB" id="5853397at2759"/>
<keyword evidence="7" id="KW-0539">Nucleus</keyword>
<evidence type="ECO:0000259" key="8">
    <source>
        <dbReference type="Pfam" id="PF08652"/>
    </source>
</evidence>
<keyword evidence="7" id="KW-0378">Hydrolase</keyword>
<dbReference type="InterPro" id="IPR013961">
    <property type="entry name" value="RAI1"/>
</dbReference>
<name>A0A0B1PA15_UNCNE</name>
<comment type="catalytic activity">
    <reaction evidence="4">
        <text>a 5'-end triphospho-ribonucleoside in mRNA + H2O = a 5'-end phospho-ribonucleoside in mRNA + diphosphate + H(+)</text>
        <dbReference type="Rhea" id="RHEA:78683"/>
        <dbReference type="Rhea" id="RHEA-COMP:15692"/>
        <dbReference type="Rhea" id="RHEA-COMP:17164"/>
        <dbReference type="ChEBI" id="CHEBI:15377"/>
        <dbReference type="ChEBI" id="CHEBI:15378"/>
        <dbReference type="ChEBI" id="CHEBI:33019"/>
        <dbReference type="ChEBI" id="CHEBI:138282"/>
        <dbReference type="ChEBI" id="CHEBI:167618"/>
    </reaction>
    <physiologicalReaction direction="left-to-right" evidence="4">
        <dbReference type="Rhea" id="RHEA:78684"/>
    </physiologicalReaction>
</comment>
<evidence type="ECO:0000256" key="7">
    <source>
        <dbReference type="RuleBase" id="RU367113"/>
    </source>
</evidence>
<dbReference type="GO" id="GO:0004518">
    <property type="term" value="F:nuclease activity"/>
    <property type="evidence" value="ECO:0007669"/>
    <property type="project" value="UniProtKB-KW"/>
</dbReference>
<evidence type="ECO:0000256" key="4">
    <source>
        <dbReference type="ARBA" id="ARBA00044692"/>
    </source>
</evidence>
<keyword evidence="7" id="KW-0540">Nuclease</keyword>
<dbReference type="InterPro" id="IPR039039">
    <property type="entry name" value="RAI1-like_fam"/>
</dbReference>
<sequence length="136" mass="15887">MKHTFSMRPISQFEGQKISLKHPKEIACFSYDDEHQFRLNDSSLKYYYTPSLGADLCKGFEQFQKLDDTADEHLDSLLKTIIDLEQKIGHKVKANLITWRGMMTKLTGAIYDNFDGFEMNATMFQGTMYILHLQQY</sequence>
<feature type="domain" description="RAI1-like" evidence="8">
    <location>
        <begin position="21"/>
        <end position="132"/>
    </location>
</feature>
<dbReference type="STRING" id="52586.A0A0B1PA15"/>
<dbReference type="GO" id="GO:0003723">
    <property type="term" value="F:RNA binding"/>
    <property type="evidence" value="ECO:0007669"/>
    <property type="project" value="UniProtKB-KW"/>
</dbReference>
<dbReference type="GO" id="GO:0046872">
    <property type="term" value="F:metal ion binding"/>
    <property type="evidence" value="ECO:0007669"/>
    <property type="project" value="UniProtKB-KW"/>
</dbReference>
<dbReference type="EMBL" id="JNVN01000357">
    <property type="protein sequence ID" value="KHJ35537.1"/>
    <property type="molecule type" value="Genomic_DNA"/>
</dbReference>
<keyword evidence="7" id="KW-0479">Metal-binding</keyword>
<dbReference type="Proteomes" id="UP000030854">
    <property type="component" value="Unassembled WGS sequence"/>
</dbReference>
<dbReference type="AlphaFoldDB" id="A0A0B1PA15"/>
<accession>A0A0B1PA15</accession>
<proteinExistence type="inferred from homology"/>
<dbReference type="OMA" id="EKRCEAD"/>
<comment type="catalytic activity">
    <reaction evidence="6">
        <text>a 5'-end NAD(+)-phospho-ribonucleoside in mRNA + H2O = a 5'-end phospho-ribonucleoside in mRNA + NAD(+) + H(+)</text>
        <dbReference type="Rhea" id="RHEA:60880"/>
        <dbReference type="Rhea" id="RHEA-COMP:15692"/>
        <dbReference type="Rhea" id="RHEA-COMP:15698"/>
        <dbReference type="ChEBI" id="CHEBI:15377"/>
        <dbReference type="ChEBI" id="CHEBI:15378"/>
        <dbReference type="ChEBI" id="CHEBI:57540"/>
        <dbReference type="ChEBI" id="CHEBI:138282"/>
        <dbReference type="ChEBI" id="CHEBI:144029"/>
    </reaction>
    <physiologicalReaction direction="left-to-right" evidence="6">
        <dbReference type="Rhea" id="RHEA:60881"/>
    </physiologicalReaction>
</comment>
<dbReference type="GO" id="GO:0110155">
    <property type="term" value="P:NAD-cap decapping"/>
    <property type="evidence" value="ECO:0007669"/>
    <property type="project" value="TreeGrafter"/>
</dbReference>
<evidence type="ECO:0000256" key="6">
    <source>
        <dbReference type="ARBA" id="ARBA00048124"/>
    </source>
</evidence>
<dbReference type="EC" id="3.6.1.-" evidence="7"/>
<reference evidence="9 10" key="1">
    <citation type="journal article" date="2014" name="BMC Genomics">
        <title>Adaptive genomic structural variation in the grape powdery mildew pathogen, Erysiphe necator.</title>
        <authorList>
            <person name="Jones L."/>
            <person name="Riaz S."/>
            <person name="Morales-Cruz A."/>
            <person name="Amrine K.C."/>
            <person name="McGuire B."/>
            <person name="Gubler W.D."/>
            <person name="Walker M.A."/>
            <person name="Cantu D."/>
        </authorList>
    </citation>
    <scope>NUCLEOTIDE SEQUENCE [LARGE SCALE GENOMIC DNA]</scope>
    <source>
        <strain evidence="10">c</strain>
    </source>
</reference>
<keyword evidence="10" id="KW-1185">Reference proteome</keyword>
<protein>
    <recommendedName>
        <fullName evidence="7">Decapping nuclease</fullName>
        <ecNumber evidence="7">3.6.1.-</ecNumber>
    </recommendedName>
</protein>
<organism evidence="9 10">
    <name type="scientific">Uncinula necator</name>
    <name type="common">Grape powdery mildew</name>
    <dbReference type="NCBI Taxonomy" id="52586"/>
    <lineage>
        <taxon>Eukaryota</taxon>
        <taxon>Fungi</taxon>
        <taxon>Dikarya</taxon>
        <taxon>Ascomycota</taxon>
        <taxon>Pezizomycotina</taxon>
        <taxon>Leotiomycetes</taxon>
        <taxon>Erysiphales</taxon>
        <taxon>Erysiphaceae</taxon>
        <taxon>Erysiphe</taxon>
    </lineage>
</organism>
<comment type="function">
    <text evidence="5">Decapping enzyme for NAD-capped RNAs: specifically hydrolyzes the nicotinamide adenine dinucleotide (NAD) cap from a subset of RNAs by removing the entire NAD moiety from the 5'-end of an NAD-capped RNA. The NAD-cap is present at the 5'-end of some RNAs and snoRNAs. In contrast to the canonical 5'-end N7 methylguanosine (m7G) cap, the NAD cap promotes mRNA decay. Also acts as a non-canonical decapping enzyme that removes the entire cap structure of m7G capped or incompletely capped RNAs. Has decapping activity toward incomplete 5'-end m7G cap mRNAs such as unmethylated 5'-end-capped RNA (cap0), while it has no activity toward 2'-O-ribose methylated m7G cap (cap1). Also possesses RNA 5'-pyrophosphohydrolase activity by hydrolyzing the 5'-end triphosphate to release pyrophosphates. Stimulates exoribonuclease activity of Rat1, allowing it to degrade RNAs with stable secondary structure more effectively.</text>
</comment>
<comment type="catalytic activity">
    <reaction evidence="3">
        <text>a 5'-end (N(7)-methyl 5'-triphosphoguanosine)-ribonucleoside-ribonucleotide in mRNA + H2O = a (N(7)-methyl 5'-triphosphoguanosine)-nucleoside + a 5'-end phospho-ribonucleoside in mRNA + H(+)</text>
        <dbReference type="Rhea" id="RHEA:66928"/>
        <dbReference type="Rhea" id="RHEA-COMP:15692"/>
        <dbReference type="Rhea" id="RHEA-COMP:17313"/>
        <dbReference type="ChEBI" id="CHEBI:15377"/>
        <dbReference type="ChEBI" id="CHEBI:15378"/>
        <dbReference type="ChEBI" id="CHEBI:138282"/>
        <dbReference type="ChEBI" id="CHEBI:172876"/>
        <dbReference type="ChEBI" id="CHEBI:172877"/>
    </reaction>
    <physiologicalReaction direction="left-to-right" evidence="3">
        <dbReference type="Rhea" id="RHEA:66929"/>
    </physiologicalReaction>
</comment>
<gene>
    <name evidence="9" type="ORF">EV44_g1956</name>
</gene>
<comment type="cofactor">
    <cofactor evidence="1 7">
        <name>a divalent metal cation</name>
        <dbReference type="ChEBI" id="CHEBI:60240"/>
    </cofactor>
</comment>
<evidence type="ECO:0000256" key="2">
    <source>
        <dbReference type="ARBA" id="ARBA00006562"/>
    </source>
</evidence>
<evidence type="ECO:0000256" key="3">
    <source>
        <dbReference type="ARBA" id="ARBA00044676"/>
    </source>
</evidence>
<dbReference type="GO" id="GO:0000956">
    <property type="term" value="P:nuclear-transcribed mRNA catabolic process"/>
    <property type="evidence" value="ECO:0007669"/>
    <property type="project" value="TreeGrafter"/>
</dbReference>
<comment type="caution">
    <text evidence="9">The sequence shown here is derived from an EMBL/GenBank/DDBJ whole genome shotgun (WGS) entry which is preliminary data.</text>
</comment>
<comment type="similarity">
    <text evidence="2 7">Belongs to the DXO/Dom3Z family.</text>
</comment>
<evidence type="ECO:0000313" key="10">
    <source>
        <dbReference type="Proteomes" id="UP000030854"/>
    </source>
</evidence>
<dbReference type="GO" id="GO:0005829">
    <property type="term" value="C:cytosol"/>
    <property type="evidence" value="ECO:0007669"/>
    <property type="project" value="TreeGrafter"/>
</dbReference>
<comment type="subcellular location">
    <subcellularLocation>
        <location evidence="7">Nucleus</location>
    </subcellularLocation>
</comment>
<keyword evidence="7" id="KW-0694">RNA-binding</keyword>